<dbReference type="AlphaFoldDB" id="A0A9Q0WSL2"/>
<keyword evidence="11" id="KW-1185">Reference proteome</keyword>
<keyword evidence="7 9" id="KW-0472">Membrane</keyword>
<proteinExistence type="inferred from homology"/>
<comment type="caution">
    <text evidence="10">The sequence shown here is derived from an EMBL/GenBank/DDBJ whole genome shotgun (WGS) entry which is preliminary data.</text>
</comment>
<reference evidence="10" key="2">
    <citation type="journal article" date="2023" name="Int. J. Mol. Sci.">
        <title>De Novo Assembly and Annotation of 11 Diverse Shrub Willow (Salix) Genomes Reveals Novel Gene Organization in Sex-Linked Regions.</title>
        <authorList>
            <person name="Hyden B."/>
            <person name="Feng K."/>
            <person name="Yates T.B."/>
            <person name="Jawdy S."/>
            <person name="Cereghino C."/>
            <person name="Smart L.B."/>
            <person name="Muchero W."/>
        </authorList>
    </citation>
    <scope>NUCLEOTIDE SEQUENCE</scope>
    <source>
        <tissue evidence="10">Shoot tip</tissue>
    </source>
</reference>
<gene>
    <name evidence="10" type="ORF">OIU74_018804</name>
</gene>
<dbReference type="PANTHER" id="PTHR13085:SF0">
    <property type="entry name" value="SIGNAL PEPTIDASE COMPLEX SUBUNIT 2"/>
    <property type="match status" value="1"/>
</dbReference>
<evidence type="ECO:0000256" key="2">
    <source>
        <dbReference type="ARBA" id="ARBA00007324"/>
    </source>
</evidence>
<protein>
    <recommendedName>
        <fullName evidence="3 9">Signal peptidase complex subunit 2</fullName>
    </recommendedName>
</protein>
<dbReference type="GO" id="GO:0005787">
    <property type="term" value="C:signal peptidase complex"/>
    <property type="evidence" value="ECO:0007669"/>
    <property type="project" value="UniProtKB-UniRule"/>
</dbReference>
<reference evidence="10" key="1">
    <citation type="submission" date="2022-11" db="EMBL/GenBank/DDBJ databases">
        <authorList>
            <person name="Hyden B.L."/>
            <person name="Feng K."/>
            <person name="Yates T."/>
            <person name="Jawdy S."/>
            <person name="Smart L.B."/>
            <person name="Muchero W."/>
        </authorList>
    </citation>
    <scope>NUCLEOTIDE SEQUENCE</scope>
    <source>
        <tissue evidence="10">Shoot tip</tissue>
    </source>
</reference>
<evidence type="ECO:0000256" key="1">
    <source>
        <dbReference type="ARBA" id="ARBA00004477"/>
    </source>
</evidence>
<sequence>MANKKPKKANLLDHHSIKHILDESVSEIVKRRGYEENVRMSNIRLFFGTFIIMIALFAQFYNKKFPQNREFLIGCIICLILDSGKYIVFNGLLQLIIHLKEKNAILATYPPKGSFTSTGLVVSSKLPRFSDEYTLTIASADPQSISAGKPVQFTKSVTQWFTKDGVLVEGLFWKDVEALLNDYAAEPKKS</sequence>
<evidence type="ECO:0000256" key="8">
    <source>
        <dbReference type="ARBA" id="ARBA00045608"/>
    </source>
</evidence>
<name>A0A9Q0WSL2_9ROSI</name>
<keyword evidence="4 9" id="KW-0812">Transmembrane</keyword>
<evidence type="ECO:0000256" key="5">
    <source>
        <dbReference type="ARBA" id="ARBA00022824"/>
    </source>
</evidence>
<evidence type="ECO:0000256" key="6">
    <source>
        <dbReference type="ARBA" id="ARBA00022989"/>
    </source>
</evidence>
<comment type="subcellular location">
    <subcellularLocation>
        <location evidence="1 9">Endoplasmic reticulum membrane</location>
        <topology evidence="1 9">Multi-pass membrane protein</topology>
    </subcellularLocation>
</comment>
<dbReference type="GO" id="GO:0008233">
    <property type="term" value="F:peptidase activity"/>
    <property type="evidence" value="ECO:0007669"/>
    <property type="project" value="UniProtKB-UniRule"/>
</dbReference>
<accession>A0A9Q0WSL2</accession>
<comment type="similarity">
    <text evidence="2 9">Belongs to the SPCS2 family.</text>
</comment>
<keyword evidence="6 9" id="KW-1133">Transmembrane helix</keyword>
<evidence type="ECO:0000256" key="7">
    <source>
        <dbReference type="ARBA" id="ARBA00023136"/>
    </source>
</evidence>
<evidence type="ECO:0000256" key="3">
    <source>
        <dbReference type="ARBA" id="ARBA00017057"/>
    </source>
</evidence>
<comment type="function">
    <text evidence="8 9">Component of the signal peptidase complex (SPC) which catalyzes the cleavage of N-terminal signal sequences from nascent proteins as they are translocated into the lumen of the endoplasmic reticulum. Enhances the enzymatic activity of SPC and facilitates the interactions between different components of the translocation site.</text>
</comment>
<dbReference type="GO" id="GO:0045047">
    <property type="term" value="P:protein targeting to ER"/>
    <property type="evidence" value="ECO:0007669"/>
    <property type="project" value="TreeGrafter"/>
</dbReference>
<dbReference type="EMBL" id="JAPFFM010000002">
    <property type="protein sequence ID" value="KAJ6772666.1"/>
    <property type="molecule type" value="Genomic_DNA"/>
</dbReference>
<feature type="transmembrane region" description="Helical" evidence="9">
    <location>
        <begin position="71"/>
        <end position="93"/>
    </location>
</feature>
<evidence type="ECO:0000256" key="4">
    <source>
        <dbReference type="ARBA" id="ARBA00022692"/>
    </source>
</evidence>
<organism evidence="10 11">
    <name type="scientific">Salix koriyanagi</name>
    <dbReference type="NCBI Taxonomy" id="2511006"/>
    <lineage>
        <taxon>Eukaryota</taxon>
        <taxon>Viridiplantae</taxon>
        <taxon>Streptophyta</taxon>
        <taxon>Embryophyta</taxon>
        <taxon>Tracheophyta</taxon>
        <taxon>Spermatophyta</taxon>
        <taxon>Magnoliopsida</taxon>
        <taxon>eudicotyledons</taxon>
        <taxon>Gunneridae</taxon>
        <taxon>Pentapetalae</taxon>
        <taxon>rosids</taxon>
        <taxon>fabids</taxon>
        <taxon>Malpighiales</taxon>
        <taxon>Salicaceae</taxon>
        <taxon>Saliceae</taxon>
        <taxon>Salix</taxon>
    </lineage>
</organism>
<dbReference type="Pfam" id="PF06703">
    <property type="entry name" value="SPC25"/>
    <property type="match status" value="1"/>
</dbReference>
<dbReference type="Proteomes" id="UP001151752">
    <property type="component" value="Chromosome 10"/>
</dbReference>
<keyword evidence="5 9" id="KW-0256">Endoplasmic reticulum</keyword>
<dbReference type="GO" id="GO:0006465">
    <property type="term" value="P:signal peptide processing"/>
    <property type="evidence" value="ECO:0007669"/>
    <property type="project" value="UniProtKB-UniRule"/>
</dbReference>
<dbReference type="InterPro" id="IPR009582">
    <property type="entry name" value="Spc2/SPCS2"/>
</dbReference>
<evidence type="ECO:0000313" key="10">
    <source>
        <dbReference type="EMBL" id="KAJ6772666.1"/>
    </source>
</evidence>
<evidence type="ECO:0000256" key="9">
    <source>
        <dbReference type="RuleBase" id="RU368033"/>
    </source>
</evidence>
<dbReference type="PANTHER" id="PTHR13085">
    <property type="entry name" value="MICROSOMAL SIGNAL PEPTIDASE 25 KDA SUBUNIT"/>
    <property type="match status" value="1"/>
</dbReference>
<feature type="transmembrane region" description="Helical" evidence="9">
    <location>
        <begin position="41"/>
        <end position="59"/>
    </location>
</feature>
<evidence type="ECO:0000313" key="11">
    <source>
        <dbReference type="Proteomes" id="UP001151752"/>
    </source>
</evidence>